<dbReference type="Proteomes" id="UP000728185">
    <property type="component" value="Unassembled WGS sequence"/>
</dbReference>
<dbReference type="GO" id="GO:0008270">
    <property type="term" value="F:zinc ion binding"/>
    <property type="evidence" value="ECO:0007669"/>
    <property type="project" value="TreeGrafter"/>
</dbReference>
<keyword evidence="3" id="KW-0479">Metal-binding</keyword>
<organism evidence="8 9">
    <name type="scientific">Fasciolopsis buskii</name>
    <dbReference type="NCBI Taxonomy" id="27845"/>
    <lineage>
        <taxon>Eukaryota</taxon>
        <taxon>Metazoa</taxon>
        <taxon>Spiralia</taxon>
        <taxon>Lophotrochozoa</taxon>
        <taxon>Platyhelminthes</taxon>
        <taxon>Trematoda</taxon>
        <taxon>Digenea</taxon>
        <taxon>Plagiorchiida</taxon>
        <taxon>Echinostomata</taxon>
        <taxon>Echinostomatoidea</taxon>
        <taxon>Fasciolidae</taxon>
        <taxon>Fasciolopsis</taxon>
    </lineage>
</organism>
<comment type="subunit">
    <text evidence="2">Monomer.</text>
</comment>
<dbReference type="PANTHER" id="PTHR13204:SF1">
    <property type="entry name" value="ESTER HYDROLASE C11ORF54"/>
    <property type="match status" value="1"/>
</dbReference>
<evidence type="ECO:0000259" key="7">
    <source>
        <dbReference type="SMART" id="SM01168"/>
    </source>
</evidence>
<dbReference type="GO" id="GO:0005634">
    <property type="term" value="C:nucleus"/>
    <property type="evidence" value="ECO:0007669"/>
    <property type="project" value="UniProtKB-SubCell"/>
</dbReference>
<sequence length="180" mass="20058">MRGVAELFLAVSSDFVMINFARCGCYTCKLSVAGPFSKVIELTCSNRTRPGKFDAMLREALTSAFGNLESPVGLGGVVVQETGKCSFHVLPEFSSEKLDSPEKVKQWLKFFEMDAPVISVGTVVSHDPNKQWKLRLEHFHCFNPDRTKAGHCHFDTDGATASYRAYLVPGRRLLREDPPK</sequence>
<evidence type="ECO:0000256" key="3">
    <source>
        <dbReference type="ARBA" id="ARBA00022723"/>
    </source>
</evidence>
<feature type="domain" description="DUF1907" evidence="7">
    <location>
        <begin position="3"/>
        <end position="176"/>
    </location>
</feature>
<evidence type="ECO:0000256" key="5">
    <source>
        <dbReference type="ARBA" id="ARBA00022833"/>
    </source>
</evidence>
<gene>
    <name evidence="8" type="ORF">FBUS_06772</name>
</gene>
<keyword evidence="4 8" id="KW-0378">Hydrolase</keyword>
<comment type="subcellular location">
    <subcellularLocation>
        <location evidence="1">Nucleus</location>
    </subcellularLocation>
</comment>
<reference evidence="8" key="1">
    <citation type="submission" date="2019-05" db="EMBL/GenBank/DDBJ databases">
        <title>Annotation for the trematode Fasciolopsis buski.</title>
        <authorList>
            <person name="Choi Y.-J."/>
        </authorList>
    </citation>
    <scope>NUCLEOTIDE SEQUENCE</scope>
    <source>
        <strain evidence="8">HT</strain>
        <tissue evidence="8">Whole worm</tissue>
    </source>
</reference>
<dbReference type="AlphaFoldDB" id="A0A8E0RUU7"/>
<dbReference type="OrthoDB" id="5119241at2759"/>
<keyword evidence="5" id="KW-0862">Zinc</keyword>
<dbReference type="SMART" id="SM01168">
    <property type="entry name" value="DUF1907"/>
    <property type="match status" value="1"/>
</dbReference>
<dbReference type="EMBL" id="LUCM01006353">
    <property type="protein sequence ID" value="KAA0191416.1"/>
    <property type="molecule type" value="Genomic_DNA"/>
</dbReference>
<evidence type="ECO:0000313" key="9">
    <source>
        <dbReference type="Proteomes" id="UP000728185"/>
    </source>
</evidence>
<dbReference type="InterPro" id="IPR015021">
    <property type="entry name" value="C11orf54_DUF1907"/>
</dbReference>
<evidence type="ECO:0000256" key="6">
    <source>
        <dbReference type="ARBA" id="ARBA00023242"/>
    </source>
</evidence>
<dbReference type="PANTHER" id="PTHR13204">
    <property type="entry name" value="PTD012 PROTEIN"/>
    <property type="match status" value="1"/>
</dbReference>
<accession>A0A8E0RUU7</accession>
<proteinExistence type="predicted"/>
<evidence type="ECO:0000256" key="1">
    <source>
        <dbReference type="ARBA" id="ARBA00004123"/>
    </source>
</evidence>
<keyword evidence="6" id="KW-0539">Nucleus</keyword>
<name>A0A8E0RUU7_9TREM</name>
<evidence type="ECO:0000313" key="8">
    <source>
        <dbReference type="EMBL" id="KAA0191416.1"/>
    </source>
</evidence>
<evidence type="ECO:0000256" key="4">
    <source>
        <dbReference type="ARBA" id="ARBA00022801"/>
    </source>
</evidence>
<dbReference type="Pfam" id="PF08925">
    <property type="entry name" value="DUF1907"/>
    <property type="match status" value="1"/>
</dbReference>
<evidence type="ECO:0000256" key="2">
    <source>
        <dbReference type="ARBA" id="ARBA00011245"/>
    </source>
</evidence>
<dbReference type="GO" id="GO:0016788">
    <property type="term" value="F:hydrolase activity, acting on ester bonds"/>
    <property type="evidence" value="ECO:0007669"/>
    <property type="project" value="TreeGrafter"/>
</dbReference>
<comment type="caution">
    <text evidence="8">The sequence shown here is derived from an EMBL/GenBank/DDBJ whole genome shotgun (WGS) entry which is preliminary data.</text>
</comment>
<protein>
    <submittedName>
        <fullName evidence="8">Ester hydrolase C11orf54</fullName>
    </submittedName>
</protein>
<dbReference type="SUPFAM" id="SSF117856">
    <property type="entry name" value="AF0104/ALDC/Ptd012-like"/>
    <property type="match status" value="1"/>
</dbReference>
<keyword evidence="9" id="KW-1185">Reference proteome</keyword>